<sequence length="407" mass="44620">MPNQTRDYGDLWVTLTKDFTFGWDNRHFGSTRGCTFWHPNPQGNLYPMGSICLSDRNNQGETNFRAALLVGPNPNSPGGSSAVARPVDWTRIWGYGGGHGSVEAILWRPVAPPGYVSMGDVMVYRLNKPSNDSLVWCLRADLVGSGTYRGERLWTGSGADYGQGLSIWGILPSSNGVEGSENVPVFADTFRGILTPNYTPTKPNNGLSVVPQLRIPNAFREFTQGVPKVTPSTIPNTGKRYDVVENASVILPLTCFYPVDDSRCIDGVSNPFIEISKATSWFAEGVWENDGTGTFSREKKIKYGISRTQTEELTHSAGIEISASHGFKLVEVNVTLNYQFTSASSSSLTDFSETEVTERFEVPSKHVTVLFTKHLFLKGKRMDGSTVISQAEVIANDDLHFGGCPLP</sequence>
<dbReference type="EMBL" id="PHWZ01000456">
    <property type="protein sequence ID" value="TEY39428.1"/>
    <property type="molecule type" value="Genomic_DNA"/>
</dbReference>
<gene>
    <name evidence="1" type="ORF">BOTCAL_0457g00070</name>
</gene>
<proteinExistence type="predicted"/>
<protein>
    <recommendedName>
        <fullName evidence="3">Insecticidal crystal toxin domain-containing protein</fullName>
    </recommendedName>
</protein>
<dbReference type="PANTHER" id="PTHR48219">
    <property type="entry name" value="VACUOLAR PROTEIN SORTING-ASSOCIATED PROTEIN 62-RELATED"/>
    <property type="match status" value="1"/>
</dbReference>
<evidence type="ECO:0008006" key="3">
    <source>
        <dbReference type="Google" id="ProtNLM"/>
    </source>
</evidence>
<comment type="caution">
    <text evidence="1">The sequence shown here is derived from an EMBL/GenBank/DDBJ whole genome shotgun (WGS) entry which is preliminary data.</text>
</comment>
<keyword evidence="2" id="KW-1185">Reference proteome</keyword>
<dbReference type="STRING" id="38488.A0A4Y8CQM3"/>
<reference evidence="1 2" key="1">
    <citation type="submission" date="2017-11" db="EMBL/GenBank/DDBJ databases">
        <title>Comparative genomics of Botrytis spp.</title>
        <authorList>
            <person name="Valero-Jimenez C.A."/>
            <person name="Tapia P."/>
            <person name="Veloso J."/>
            <person name="Silva-Moreno E."/>
            <person name="Staats M."/>
            <person name="Valdes J.H."/>
            <person name="Van Kan J.A.L."/>
        </authorList>
    </citation>
    <scope>NUCLEOTIDE SEQUENCE [LARGE SCALE GENOMIC DNA]</scope>
    <source>
        <strain evidence="1 2">MUCL2830</strain>
    </source>
</reference>
<name>A0A4Y8CQM3_9HELO</name>
<dbReference type="AlphaFoldDB" id="A0A4Y8CQM3"/>
<evidence type="ECO:0000313" key="1">
    <source>
        <dbReference type="EMBL" id="TEY39428.1"/>
    </source>
</evidence>
<dbReference type="OrthoDB" id="428159at2759"/>
<organism evidence="1 2">
    <name type="scientific">Botryotinia calthae</name>
    <dbReference type="NCBI Taxonomy" id="38488"/>
    <lineage>
        <taxon>Eukaryota</taxon>
        <taxon>Fungi</taxon>
        <taxon>Dikarya</taxon>
        <taxon>Ascomycota</taxon>
        <taxon>Pezizomycotina</taxon>
        <taxon>Leotiomycetes</taxon>
        <taxon>Helotiales</taxon>
        <taxon>Sclerotiniaceae</taxon>
        <taxon>Botryotinia</taxon>
    </lineage>
</organism>
<dbReference type="Pfam" id="PF06101">
    <property type="entry name" value="Vps62"/>
    <property type="match status" value="1"/>
</dbReference>
<dbReference type="InterPro" id="IPR009291">
    <property type="entry name" value="Vps62"/>
</dbReference>
<dbReference type="PANTHER" id="PTHR48219:SF2">
    <property type="entry name" value="VACUOLAR PROTEIN SORTING-ASSOCIATED PROTEIN 62"/>
    <property type="match status" value="1"/>
</dbReference>
<evidence type="ECO:0000313" key="2">
    <source>
        <dbReference type="Proteomes" id="UP000297299"/>
    </source>
</evidence>
<dbReference type="Proteomes" id="UP000297299">
    <property type="component" value="Unassembled WGS sequence"/>
</dbReference>
<accession>A0A4Y8CQM3</accession>